<accession>F4MMA4</accession>
<reference evidence="1" key="1">
    <citation type="submission" date="2010-05" db="EMBL/GenBank/DDBJ databases">
        <authorList>
            <person name="Genoscope - CEA"/>
        </authorList>
    </citation>
    <scope>NUCLEOTIDE SEQUENCE</scope>
</reference>
<dbReference type="AlphaFoldDB" id="F4MMA4"/>
<protein>
    <submittedName>
        <fullName evidence="1">Uncharacterized protein</fullName>
    </submittedName>
</protein>
<proteinExistence type="predicted"/>
<dbReference type="EMBL" id="FQ032815">
    <property type="protein sequence ID" value="CBL87272.1"/>
    <property type="molecule type" value="Genomic_DNA"/>
</dbReference>
<sequence length="124" mass="14359">MPQEVPAPQNLMVTLTGYRNPDNVLKCKLYYMVTLPVDPSRIKNVHLILEKPTGDLEKETLSDILIPFDWAKAQKVDGVVSFYTTRNILYIGIGEYDLLRRYECKISFLNENGEESRFAIFKKQ</sequence>
<name>F4MMA4_9BACT</name>
<evidence type="ECO:0000313" key="1">
    <source>
        <dbReference type="EMBL" id="CBL87272.1"/>
    </source>
</evidence>
<reference evidence="1" key="2">
    <citation type="journal article" date="2012" name="Environ. Microbiol.">
        <title>Genomic content of uncultured Bacteroidetes from contrasting oceanic provinces in the North Atlantic Ocean.</title>
        <authorList>
            <person name="Gomez-Pereira P.R."/>
            <person name="Schuler M."/>
            <person name="Fuchs B.M."/>
            <person name="Bennke C."/>
            <person name="Teeling H."/>
            <person name="Waldmann J."/>
            <person name="Richter M."/>
            <person name="Barbe V."/>
            <person name="Bataille E."/>
            <person name="Glockner F.O."/>
            <person name="Amann R."/>
        </authorList>
    </citation>
    <scope>NUCLEOTIDE SEQUENCE</scope>
</reference>
<organism evidence="1">
    <name type="scientific">uncultured Flavobacteriia bacterium</name>
    <dbReference type="NCBI Taxonomy" id="212695"/>
    <lineage>
        <taxon>Bacteria</taxon>
        <taxon>Pseudomonadati</taxon>
        <taxon>Bacteroidota</taxon>
        <taxon>Flavobacteriia</taxon>
        <taxon>environmental samples</taxon>
    </lineage>
</organism>
<gene>
    <name evidence="1" type="ORF">S3_933_0012</name>
</gene>